<dbReference type="Pfam" id="PF00877">
    <property type="entry name" value="NLPC_P60"/>
    <property type="match status" value="1"/>
</dbReference>
<keyword evidence="7" id="KW-1185">Reference proteome</keyword>
<evidence type="ECO:0000313" key="6">
    <source>
        <dbReference type="EMBL" id="SNR58181.1"/>
    </source>
</evidence>
<dbReference type="PANTHER" id="PTHR47359:SF3">
    <property type="entry name" value="NLP_P60 DOMAIN-CONTAINING PROTEIN-RELATED"/>
    <property type="match status" value="1"/>
</dbReference>
<accession>A0A238XHZ3</accession>
<dbReference type="AlphaFoldDB" id="A0A238XHZ3"/>
<keyword evidence="4" id="KW-0788">Thiol protease</keyword>
<evidence type="ECO:0000256" key="3">
    <source>
        <dbReference type="ARBA" id="ARBA00022801"/>
    </source>
</evidence>
<sequence length="348" mass="36582">MAAMSARRIGLAAGLPAMLLLAIPLVASGSSTLQPAAATSCMMPTIGDDTPELTVEGLDSTQQSNARIIYSVGADLGLPHRAGIIAIATALQESTLRNLTNAVDHDSIGLFQQRPSQGWGTVAQLTDPVYASTKFYQALHKVNGWETMPLTQAAQAVQRSAFPNAYAKWEPLATTLAAVFGDADGTCTADTGLDIPGDIADQLPDGFTLPAGTPVPVITAISWALAQLGTSYHFGGSCTDPHSTNLNKHCDCSSLMQQSYRAAGITIPRITTDQVRAGIPVPSATQLLPGDLIFLPGSLGTRTHPRHVGMYLGNGIIINAPKTGDVVKIVKLQGYWLNNMAAARRIIS</sequence>
<dbReference type="Proteomes" id="UP000198415">
    <property type="component" value="Unassembled WGS sequence"/>
</dbReference>
<feature type="domain" description="NlpC/P60" evidence="5">
    <location>
        <begin position="214"/>
        <end position="347"/>
    </location>
</feature>
<evidence type="ECO:0000259" key="5">
    <source>
        <dbReference type="PROSITE" id="PS51935"/>
    </source>
</evidence>
<dbReference type="SUPFAM" id="SSF54001">
    <property type="entry name" value="Cysteine proteinases"/>
    <property type="match status" value="1"/>
</dbReference>
<evidence type="ECO:0000256" key="2">
    <source>
        <dbReference type="ARBA" id="ARBA00022670"/>
    </source>
</evidence>
<dbReference type="PROSITE" id="PS51935">
    <property type="entry name" value="NLPC_P60"/>
    <property type="match status" value="1"/>
</dbReference>
<dbReference type="EMBL" id="FZNR01000003">
    <property type="protein sequence ID" value="SNR58181.1"/>
    <property type="molecule type" value="Genomic_DNA"/>
</dbReference>
<dbReference type="GO" id="GO:0006508">
    <property type="term" value="P:proteolysis"/>
    <property type="evidence" value="ECO:0007669"/>
    <property type="project" value="UniProtKB-KW"/>
</dbReference>
<comment type="similarity">
    <text evidence="1">Belongs to the peptidase C40 family.</text>
</comment>
<dbReference type="Gene3D" id="3.90.1720.10">
    <property type="entry name" value="endopeptidase domain like (from Nostoc punctiforme)"/>
    <property type="match status" value="1"/>
</dbReference>
<reference evidence="6 7" key="1">
    <citation type="submission" date="2017-06" db="EMBL/GenBank/DDBJ databases">
        <authorList>
            <person name="Kim H.J."/>
            <person name="Triplett B.A."/>
        </authorList>
    </citation>
    <scope>NUCLEOTIDE SEQUENCE [LARGE SCALE GENOMIC DNA]</scope>
    <source>
        <strain evidence="6 7">DSM 43151</strain>
    </source>
</reference>
<keyword evidence="3 6" id="KW-0378">Hydrolase</keyword>
<name>A0A238XHZ3_9ACTN</name>
<dbReference type="PANTHER" id="PTHR47359">
    <property type="entry name" value="PEPTIDOGLYCAN DL-ENDOPEPTIDASE CWLO"/>
    <property type="match status" value="1"/>
</dbReference>
<evidence type="ECO:0000313" key="7">
    <source>
        <dbReference type="Proteomes" id="UP000198415"/>
    </source>
</evidence>
<evidence type="ECO:0000256" key="4">
    <source>
        <dbReference type="ARBA" id="ARBA00022807"/>
    </source>
</evidence>
<proteinExistence type="inferred from homology"/>
<evidence type="ECO:0000256" key="1">
    <source>
        <dbReference type="ARBA" id="ARBA00007074"/>
    </source>
</evidence>
<dbReference type="InterPro" id="IPR000064">
    <property type="entry name" value="NLP_P60_dom"/>
</dbReference>
<protein>
    <submittedName>
        <fullName evidence="6">Cell wall-associated hydrolase, NlpC family</fullName>
    </submittedName>
</protein>
<dbReference type="InterPro" id="IPR038765">
    <property type="entry name" value="Papain-like_cys_pep_sf"/>
</dbReference>
<dbReference type="InterPro" id="IPR051794">
    <property type="entry name" value="PG_Endopeptidase_C40"/>
</dbReference>
<dbReference type="GO" id="GO:0008234">
    <property type="term" value="F:cysteine-type peptidase activity"/>
    <property type="evidence" value="ECO:0007669"/>
    <property type="project" value="UniProtKB-KW"/>
</dbReference>
<keyword evidence="2" id="KW-0645">Protease</keyword>
<gene>
    <name evidence="6" type="ORF">SAMN06264365_103448</name>
</gene>
<organism evidence="6 7">
    <name type="scientific">Actinoplanes regularis</name>
    <dbReference type="NCBI Taxonomy" id="52697"/>
    <lineage>
        <taxon>Bacteria</taxon>
        <taxon>Bacillati</taxon>
        <taxon>Actinomycetota</taxon>
        <taxon>Actinomycetes</taxon>
        <taxon>Micromonosporales</taxon>
        <taxon>Micromonosporaceae</taxon>
        <taxon>Actinoplanes</taxon>
    </lineage>
</organism>